<dbReference type="InterPro" id="IPR007110">
    <property type="entry name" value="Ig-like_dom"/>
</dbReference>
<gene>
    <name evidence="3" type="ORF">CcarbDRAFT_1414</name>
</gene>
<dbReference type="PANTHER" id="PTHR45661:SF3">
    <property type="entry name" value="IG-LIKE DOMAIN-CONTAINING PROTEIN"/>
    <property type="match status" value="1"/>
</dbReference>
<dbReference type="InterPro" id="IPR053139">
    <property type="entry name" value="Surface_bspA-like"/>
</dbReference>
<feature type="domain" description="Ig-like" evidence="2">
    <location>
        <begin position="476"/>
        <end position="573"/>
    </location>
</feature>
<dbReference type="Pfam" id="PF02368">
    <property type="entry name" value="Big_2"/>
    <property type="match status" value="5"/>
</dbReference>
<dbReference type="InterPro" id="IPR026906">
    <property type="entry name" value="LRR_5"/>
</dbReference>
<dbReference type="PROSITE" id="PS50835">
    <property type="entry name" value="IG_LIKE"/>
    <property type="match status" value="1"/>
</dbReference>
<sequence>MINKKIKILVCISMVCTMQFTGIGILGDNNIFAEAALSASPAKNEMQVSQEDKKSVQASEDSNGKVQVSQDTDDKSQTSQDRGNAVEKNDTEAVINVTEISLDKNSASLKEGETVELKATVTPTDATNTKVIWASSDTSIATVDENGKVTAVKAGTADITAASEDNKTLSAKCSVTIGAANSLHITNSTLKSKLVAAVGKGSDYTGDLTEGDLEAIKGTIDLSNSDITDSDMTLMNYLKGVSAINLSNNTAITYNGFKKDYFDWTTAKSLDFSGCTGIKFTPASRDGMFAFAECNNLTSISLPEGIETIPIGCFLKCTALTNIKIPNTVETIRKTAFQGCTSLSYVRIPNNVKTLEDNCFSGCTNLAVLDLRDTSFTADKIKNVGCSDSVALLCGQDGKLSLKETSIKTGGNQTITSEIPSEKNVTWGSTNTDVVTVSKEGVITGINPGTAYVYAKTEDNSYSGICNVTVTAKDNPQTIAVTGISLDKTSADLKEGDMVELKATAAPENATNKNVIWKSSNEDMATVDENGKVTAVKSGTADITVMSEDNKNATAKCTVTVTAKDVPQTVSVTGISLDKSIESIKAGSVLELKATVVPENATNKNVTWKSSDETVATVDKDGVVKGVKAGTADITVVSEDNEVLKANCTVTVRAANSLDITNPTLKSKLAAAAGKGSDYTGDLTEDDLAAITGTIDLSNSNITDPDMTLMKNLKGVSAINLSNNKGITYSGVKGLNFDWTIPKSLDFSGCSSIFKILQFAFASKPNKKINLISINLPEGMTEIQSSSFTNCQSLTNVKIPSTILSIGNLAFSGCSSLSYVKIPNSIKDLKNLGSGCFKGCTNLSILDLRDTIFTKDNTKNVGYPDSTVVLCGKDGQLSPEEVLIKAGGTKTITSKIPSDKKVIWGSTNNDVAAVSSDGVVTGVKPGTAYIYAKTDDDSCSGLCTVTVKDSASFVDVSKVELDKTSASLKEGETVELKATITPTDAANKNLIWTSSDTSIATVDSNGKVTAVKAGTATITAVSDDNKDIKAQCTVTVDPKDDTKLIGITNENPDSSVKLGNDAKVSIKAVNNSDKDQYAVLVVALYDESGNLIKCASGETTIKKEDFSVLDARMSLPSEGKYTLKAFACDSLENMKAISNTIDIPIK</sequence>
<dbReference type="InterPro" id="IPR032675">
    <property type="entry name" value="LRR_dom_sf"/>
</dbReference>
<dbReference type="Proteomes" id="UP000004198">
    <property type="component" value="Unassembled WGS sequence"/>
</dbReference>
<dbReference type="Gene3D" id="3.80.10.10">
    <property type="entry name" value="Ribonuclease Inhibitor"/>
    <property type="match status" value="3"/>
</dbReference>
<dbReference type="AlphaFoldDB" id="C6PRJ7"/>
<dbReference type="RefSeq" id="WP_007060299.1">
    <property type="nucleotide sequence ID" value="NZ_ACVI01000017.1"/>
</dbReference>
<dbReference type="KEGG" id="cck:Ccar_11600"/>
<feature type="region of interest" description="Disordered" evidence="1">
    <location>
        <begin position="41"/>
        <end position="90"/>
    </location>
</feature>
<protein>
    <submittedName>
        <fullName evidence="3">Ig domain protein group 2 domain protein</fullName>
    </submittedName>
</protein>
<evidence type="ECO:0000313" key="3">
    <source>
        <dbReference type="EMBL" id="EET88178.1"/>
    </source>
</evidence>
<dbReference type="SUPFAM" id="SSF52058">
    <property type="entry name" value="L domain-like"/>
    <property type="match status" value="2"/>
</dbReference>
<organism evidence="3 4">
    <name type="scientific">Clostridium carboxidivorans P7</name>
    <dbReference type="NCBI Taxonomy" id="536227"/>
    <lineage>
        <taxon>Bacteria</taxon>
        <taxon>Bacillati</taxon>
        <taxon>Bacillota</taxon>
        <taxon>Clostridia</taxon>
        <taxon>Eubacteriales</taxon>
        <taxon>Clostridiaceae</taxon>
        <taxon>Clostridium</taxon>
    </lineage>
</organism>
<evidence type="ECO:0000259" key="2">
    <source>
        <dbReference type="PROSITE" id="PS50835"/>
    </source>
</evidence>
<evidence type="ECO:0000256" key="1">
    <source>
        <dbReference type="SAM" id="MobiDB-lite"/>
    </source>
</evidence>
<dbReference type="PANTHER" id="PTHR45661">
    <property type="entry name" value="SURFACE ANTIGEN"/>
    <property type="match status" value="1"/>
</dbReference>
<dbReference type="InterPro" id="IPR008964">
    <property type="entry name" value="Invasin/intimin_cell_adhesion"/>
</dbReference>
<name>C6PRJ7_9CLOT</name>
<dbReference type="OrthoDB" id="1870898at2"/>
<evidence type="ECO:0000313" key="4">
    <source>
        <dbReference type="Proteomes" id="UP000004198"/>
    </source>
</evidence>
<dbReference type="Gene3D" id="2.60.40.1080">
    <property type="match status" value="6"/>
</dbReference>
<proteinExistence type="predicted"/>
<dbReference type="PATRIC" id="fig|536227.13.peg.2430"/>
<feature type="compositionally biased region" description="Polar residues" evidence="1">
    <location>
        <begin position="56"/>
        <end position="65"/>
    </location>
</feature>
<comment type="caution">
    <text evidence="3">The sequence shown here is derived from an EMBL/GenBank/DDBJ whole genome shotgun (WGS) entry which is preliminary data.</text>
</comment>
<dbReference type="STRING" id="536227.Ccar_11600"/>
<dbReference type="Pfam" id="PF13306">
    <property type="entry name" value="LRR_5"/>
    <property type="match status" value="2"/>
</dbReference>
<dbReference type="InterPro" id="IPR003343">
    <property type="entry name" value="Big_2"/>
</dbReference>
<dbReference type="eggNOG" id="COG5492">
    <property type="taxonomic scope" value="Bacteria"/>
</dbReference>
<accession>C6PRJ7</accession>
<dbReference type="EMBL" id="ACVI01000017">
    <property type="protein sequence ID" value="EET88178.1"/>
    <property type="molecule type" value="Genomic_DNA"/>
</dbReference>
<reference evidence="3 4" key="1">
    <citation type="submission" date="2009-06" db="EMBL/GenBank/DDBJ databases">
        <title>The draft genome of Clostridium carboxidivorans P7.</title>
        <authorList>
            <consortium name="US DOE Joint Genome Institute (JGI-PGF)"/>
            <person name="Lucas S."/>
            <person name="Copeland A."/>
            <person name="Lapidus A."/>
            <person name="Glavina del Rio T."/>
            <person name="Tice H."/>
            <person name="Bruce D."/>
            <person name="Goodwin L."/>
            <person name="Pitluck S."/>
            <person name="Larimer F."/>
            <person name="Land M.L."/>
            <person name="Hauser L."/>
            <person name="Hemme C.L."/>
        </authorList>
    </citation>
    <scope>NUCLEOTIDE SEQUENCE [LARGE SCALE GENOMIC DNA]</scope>
    <source>
        <strain evidence="3 4">P7</strain>
    </source>
</reference>
<dbReference type="SUPFAM" id="SSF49373">
    <property type="entry name" value="Invasin/intimin cell-adhesion fragments"/>
    <property type="match status" value="6"/>
</dbReference>
<keyword evidence="4" id="KW-1185">Reference proteome</keyword>
<dbReference type="SMART" id="SM00635">
    <property type="entry name" value="BID_2"/>
    <property type="match status" value="6"/>
</dbReference>